<dbReference type="SMART" id="SM00667">
    <property type="entry name" value="LisH"/>
    <property type="match status" value="1"/>
</dbReference>
<comment type="caution">
    <text evidence="1">The sequence shown here is derived from an EMBL/GenBank/DDBJ whole genome shotgun (WGS) entry which is preliminary data.</text>
</comment>
<dbReference type="PANTHER" id="PTHR44376:SF22">
    <property type="entry name" value="TRANSCRIPTIONAL COREPRESSOR LEUNIG_HOMOLOG"/>
    <property type="match status" value="1"/>
</dbReference>
<keyword evidence="2" id="KW-1185">Reference proteome</keyword>
<name>A0ABC8SRQ4_9AQUA</name>
<dbReference type="InterPro" id="IPR044716">
    <property type="entry name" value="LEUNIG-like"/>
</dbReference>
<evidence type="ECO:0000313" key="1">
    <source>
        <dbReference type="EMBL" id="CAK9157854.1"/>
    </source>
</evidence>
<sequence length="280" mass="31409">MAQSNWEADKMLDVYIHDYLLKRKLHASAKAFMTEGKVATDPVAIDAPGGFLFEWWSVFWDIFIARTNEKHSETAAAYIETQQMKAREHQQLQMQQLQLMQQRSAQLQRRDPNHPPLGGPINAMNSEGIMGQPSASVLAMNMYEERMKHPHSMDSETSPALMDANRLALLKSATNHQGQLIRGNSGNLSATLQQIQGRSQLTTDIKGEINLGATQKSVQMDSSSIYGQAMLQSKSGLGGAEIISYLSWTWEQRQVKVLIEAMMSENGLHTKWWTCKSGRA</sequence>
<dbReference type="InterPro" id="IPR006594">
    <property type="entry name" value="LisH"/>
</dbReference>
<evidence type="ECO:0000313" key="2">
    <source>
        <dbReference type="Proteomes" id="UP001642360"/>
    </source>
</evidence>
<gene>
    <name evidence="1" type="ORF">ILEXP_LOCUS26423</name>
</gene>
<proteinExistence type="predicted"/>
<organism evidence="1 2">
    <name type="scientific">Ilex paraguariensis</name>
    <name type="common">yerba mate</name>
    <dbReference type="NCBI Taxonomy" id="185542"/>
    <lineage>
        <taxon>Eukaryota</taxon>
        <taxon>Viridiplantae</taxon>
        <taxon>Streptophyta</taxon>
        <taxon>Embryophyta</taxon>
        <taxon>Tracheophyta</taxon>
        <taxon>Spermatophyta</taxon>
        <taxon>Magnoliopsida</taxon>
        <taxon>eudicotyledons</taxon>
        <taxon>Gunneridae</taxon>
        <taxon>Pentapetalae</taxon>
        <taxon>asterids</taxon>
        <taxon>campanulids</taxon>
        <taxon>Aquifoliales</taxon>
        <taxon>Aquifoliaceae</taxon>
        <taxon>Ilex</taxon>
    </lineage>
</organism>
<dbReference type="AlphaFoldDB" id="A0ABC8SRQ4"/>
<evidence type="ECO:0008006" key="3">
    <source>
        <dbReference type="Google" id="ProtNLM"/>
    </source>
</evidence>
<dbReference type="EMBL" id="CAUOFW020003068">
    <property type="protein sequence ID" value="CAK9157854.1"/>
    <property type="molecule type" value="Genomic_DNA"/>
</dbReference>
<dbReference type="Pfam" id="PF08513">
    <property type="entry name" value="LisH"/>
    <property type="match status" value="1"/>
</dbReference>
<dbReference type="Proteomes" id="UP001642360">
    <property type="component" value="Unassembled WGS sequence"/>
</dbReference>
<dbReference type="PROSITE" id="PS50896">
    <property type="entry name" value="LISH"/>
    <property type="match status" value="1"/>
</dbReference>
<reference evidence="1 2" key="1">
    <citation type="submission" date="2024-02" db="EMBL/GenBank/DDBJ databases">
        <authorList>
            <person name="Vignale AGUSTIN F."/>
            <person name="Sosa J E."/>
            <person name="Modenutti C."/>
        </authorList>
    </citation>
    <scope>NUCLEOTIDE SEQUENCE [LARGE SCALE GENOMIC DNA]</scope>
</reference>
<protein>
    <recommendedName>
        <fullName evidence="3">LisH domain-containing protein</fullName>
    </recommendedName>
</protein>
<accession>A0ABC8SRQ4</accession>
<dbReference type="PANTHER" id="PTHR44376">
    <property type="entry name" value="TRANSCRIPTIONAL REGULATOR OF FILAMENTOUS GROWTH FLO8"/>
    <property type="match status" value="1"/>
</dbReference>